<proteinExistence type="predicted"/>
<name>A0ABV8C7C4_9PSEU</name>
<feature type="domain" description="CobQ/CobB/MinD/ParA nucleotide binding" evidence="1">
    <location>
        <begin position="6"/>
        <end position="48"/>
    </location>
</feature>
<dbReference type="InterPro" id="IPR002586">
    <property type="entry name" value="CobQ/CobB/MinD/ParA_Nub-bd_dom"/>
</dbReference>
<dbReference type="PANTHER" id="PTHR43384:SF10">
    <property type="entry name" value="ATPASE INVOLVED IN CHROMOSOME PARTITIONING, PARA_MIND FAMILY"/>
    <property type="match status" value="1"/>
</dbReference>
<evidence type="ECO:0000313" key="2">
    <source>
        <dbReference type="EMBL" id="MFC3897618.1"/>
    </source>
</evidence>
<dbReference type="Pfam" id="PF01656">
    <property type="entry name" value="CbiA"/>
    <property type="match status" value="1"/>
</dbReference>
<keyword evidence="3" id="KW-1185">Reference proteome</keyword>
<organism evidence="2 3">
    <name type="scientific">Lentzea rhizosphaerae</name>
    <dbReference type="NCBI Taxonomy" id="2041025"/>
    <lineage>
        <taxon>Bacteria</taxon>
        <taxon>Bacillati</taxon>
        <taxon>Actinomycetota</taxon>
        <taxon>Actinomycetes</taxon>
        <taxon>Pseudonocardiales</taxon>
        <taxon>Pseudonocardiaceae</taxon>
        <taxon>Lentzea</taxon>
    </lineage>
</organism>
<evidence type="ECO:0000313" key="3">
    <source>
        <dbReference type="Proteomes" id="UP001595690"/>
    </source>
</evidence>
<dbReference type="Gene3D" id="3.40.50.300">
    <property type="entry name" value="P-loop containing nucleotide triphosphate hydrolases"/>
    <property type="match status" value="1"/>
</dbReference>
<protein>
    <submittedName>
        <fullName evidence="2">KGGVGR-motif variant AAA ATPase</fullName>
    </submittedName>
</protein>
<accession>A0ABV8C7C4</accession>
<dbReference type="PANTHER" id="PTHR43384">
    <property type="entry name" value="SEPTUM SITE-DETERMINING PROTEIN MIND HOMOLOG, CHLOROPLASTIC-RELATED"/>
    <property type="match status" value="1"/>
</dbReference>
<gene>
    <name evidence="2" type="ORF">ACFOWZ_39595</name>
</gene>
<dbReference type="Proteomes" id="UP001595690">
    <property type="component" value="Unassembled WGS sequence"/>
</dbReference>
<dbReference type="RefSeq" id="WP_382379104.1">
    <property type="nucleotide sequence ID" value="NZ_JBHRZI010000037.1"/>
</dbReference>
<dbReference type="EMBL" id="JBHRZI010000037">
    <property type="protein sequence ID" value="MFC3897618.1"/>
    <property type="molecule type" value="Genomic_DNA"/>
</dbReference>
<sequence length="546" mass="61377">MSGTVITFYSYKGGVGRSFTLANTAVLLARWGYRVLAVDWDLEAPGLHLYFRPHLSGMPAGGVVDLAHEFVQKIEFPSSHTVRVDVEGGVLDLLAAGKVVDGRLDASYADRLQEIDWEDLYAAGFAEFLEERRAEWIAKYDFVLIDSRTGVSDVARICTAQLPDRLVVVFTANDQNLNEVVDIAHLADQARDRLPYDRPRHQVMPVLSRLDNRMEYERAEEWQQKCAGVVAPLFRNWMVKGVTSEQMLRHLTVPYISYWSFGELLPVVVERPPSPDQISFALETVAAVIAQQFDRTDLLADNRDAYVAAARSRRRKFDLDLLVSSPRKQWRTGTELITELRLLGIKADRSVSGDPEILDQAGDAAEHLCLVVAGELSRWQLTEAERFVRRTLGPDGAQRQMFCLLTRGTDRELLPGFLRNLRHLEFDPGVRPVRVARELHDLIKATPAPEAEPDQEALRDAETALRELPDQLPYPGRFVLVEDTVRGMAGALDDGDMDLLRDRSADLLLLGKPHRNGTGVAVPERLRTEVSALLARIERRITALTN</sequence>
<comment type="caution">
    <text evidence="2">The sequence shown here is derived from an EMBL/GenBank/DDBJ whole genome shotgun (WGS) entry which is preliminary data.</text>
</comment>
<dbReference type="SUPFAM" id="SSF52540">
    <property type="entry name" value="P-loop containing nucleoside triphosphate hydrolases"/>
    <property type="match status" value="1"/>
</dbReference>
<reference evidence="3" key="1">
    <citation type="journal article" date="2019" name="Int. J. Syst. Evol. Microbiol.">
        <title>The Global Catalogue of Microorganisms (GCM) 10K type strain sequencing project: providing services to taxonomists for standard genome sequencing and annotation.</title>
        <authorList>
            <consortium name="The Broad Institute Genomics Platform"/>
            <consortium name="The Broad Institute Genome Sequencing Center for Infectious Disease"/>
            <person name="Wu L."/>
            <person name="Ma J."/>
        </authorList>
    </citation>
    <scope>NUCLEOTIDE SEQUENCE [LARGE SCALE GENOMIC DNA]</scope>
    <source>
        <strain evidence="3">CGMCC 4.7405</strain>
    </source>
</reference>
<dbReference type="InterPro" id="IPR027417">
    <property type="entry name" value="P-loop_NTPase"/>
</dbReference>
<evidence type="ECO:0000259" key="1">
    <source>
        <dbReference type="Pfam" id="PF01656"/>
    </source>
</evidence>
<dbReference type="NCBIfam" id="NF047398">
    <property type="entry name" value="AAA_KGGVGR"/>
    <property type="match status" value="1"/>
</dbReference>
<dbReference type="InterPro" id="IPR050625">
    <property type="entry name" value="ParA/MinD_ATPase"/>
</dbReference>